<accession>A0A368RJ43</accession>
<name>A0A368RJ43_SETIT</name>
<sequence>MPWLEAACRGATLGGGGLVLGRRGLADRGGGAARLRRLAALARARVRHSTCTSWGSMASRGCGFAIYRARGGAVARTPKLAGEAAVPHCVRHGHQELQGSDGPGRPAAGLEHVSPTSPA</sequence>
<proteinExistence type="predicted"/>
<reference evidence="2" key="1">
    <citation type="journal article" date="2012" name="Nat. Biotechnol.">
        <title>Reference genome sequence of the model plant Setaria.</title>
        <authorList>
            <person name="Bennetzen J.L."/>
            <person name="Schmutz J."/>
            <person name="Wang H."/>
            <person name="Percifield R."/>
            <person name="Hawkins J."/>
            <person name="Pontaroli A.C."/>
            <person name="Estep M."/>
            <person name="Feng L."/>
            <person name="Vaughn J.N."/>
            <person name="Grimwood J."/>
            <person name="Jenkins J."/>
            <person name="Barry K."/>
            <person name="Lindquist E."/>
            <person name="Hellsten U."/>
            <person name="Deshpande S."/>
            <person name="Wang X."/>
            <person name="Wu X."/>
            <person name="Mitros T."/>
            <person name="Triplett J."/>
            <person name="Yang X."/>
            <person name="Ye C.Y."/>
            <person name="Mauro-Herrera M."/>
            <person name="Wang L."/>
            <person name="Li P."/>
            <person name="Sharma M."/>
            <person name="Sharma R."/>
            <person name="Ronald P.C."/>
            <person name="Panaud O."/>
            <person name="Kellogg E.A."/>
            <person name="Brutnell T.P."/>
            <person name="Doust A.N."/>
            <person name="Tuskan G.A."/>
            <person name="Rokhsar D."/>
            <person name="Devos K.M."/>
        </authorList>
    </citation>
    <scope>NUCLEOTIDE SEQUENCE [LARGE SCALE GENOMIC DNA]</scope>
    <source>
        <strain evidence="2">Yugu1</strain>
    </source>
</reference>
<reference evidence="2" key="2">
    <citation type="submission" date="2015-07" db="EMBL/GenBank/DDBJ databases">
        <authorList>
            <person name="Noorani M."/>
        </authorList>
    </citation>
    <scope>NUCLEOTIDE SEQUENCE</scope>
    <source>
        <strain evidence="2">Yugu1</strain>
    </source>
</reference>
<dbReference type="EMBL" id="CM003533">
    <property type="protein sequence ID" value="RCV30153.1"/>
    <property type="molecule type" value="Genomic_DNA"/>
</dbReference>
<evidence type="ECO:0000256" key="1">
    <source>
        <dbReference type="SAM" id="MobiDB-lite"/>
    </source>
</evidence>
<feature type="region of interest" description="Disordered" evidence="1">
    <location>
        <begin position="91"/>
        <end position="119"/>
    </location>
</feature>
<gene>
    <name evidence="2" type="ORF">SETIT_6G071400v2</name>
</gene>
<protein>
    <submittedName>
        <fullName evidence="2">Uncharacterized protein</fullName>
    </submittedName>
</protein>
<evidence type="ECO:0000313" key="2">
    <source>
        <dbReference type="EMBL" id="RCV30153.1"/>
    </source>
</evidence>
<dbReference type="AlphaFoldDB" id="A0A368RJ43"/>
<organism evidence="2">
    <name type="scientific">Setaria italica</name>
    <name type="common">Foxtail millet</name>
    <name type="synonym">Panicum italicum</name>
    <dbReference type="NCBI Taxonomy" id="4555"/>
    <lineage>
        <taxon>Eukaryota</taxon>
        <taxon>Viridiplantae</taxon>
        <taxon>Streptophyta</taxon>
        <taxon>Embryophyta</taxon>
        <taxon>Tracheophyta</taxon>
        <taxon>Spermatophyta</taxon>
        <taxon>Magnoliopsida</taxon>
        <taxon>Liliopsida</taxon>
        <taxon>Poales</taxon>
        <taxon>Poaceae</taxon>
        <taxon>PACMAD clade</taxon>
        <taxon>Panicoideae</taxon>
        <taxon>Panicodae</taxon>
        <taxon>Paniceae</taxon>
        <taxon>Cenchrinae</taxon>
        <taxon>Setaria</taxon>
    </lineage>
</organism>